<reference evidence="1" key="2">
    <citation type="submission" date="2020-06" db="EMBL/GenBank/DDBJ databases">
        <title>Helianthus annuus Genome sequencing and assembly Release 2.</title>
        <authorList>
            <person name="Gouzy J."/>
            <person name="Langlade N."/>
            <person name="Munos S."/>
        </authorList>
    </citation>
    <scope>NUCLEOTIDE SEQUENCE</scope>
    <source>
        <tissue evidence="1">Leaves</tissue>
    </source>
</reference>
<reference evidence="1" key="1">
    <citation type="journal article" date="2017" name="Nature">
        <title>The sunflower genome provides insights into oil metabolism, flowering and Asterid evolution.</title>
        <authorList>
            <person name="Badouin H."/>
            <person name="Gouzy J."/>
            <person name="Grassa C.J."/>
            <person name="Murat F."/>
            <person name="Staton S.E."/>
            <person name="Cottret L."/>
            <person name="Lelandais-Briere C."/>
            <person name="Owens G.L."/>
            <person name="Carrere S."/>
            <person name="Mayjonade B."/>
            <person name="Legrand L."/>
            <person name="Gill N."/>
            <person name="Kane N.C."/>
            <person name="Bowers J.E."/>
            <person name="Hubner S."/>
            <person name="Bellec A."/>
            <person name="Berard A."/>
            <person name="Berges H."/>
            <person name="Blanchet N."/>
            <person name="Boniface M.C."/>
            <person name="Brunel D."/>
            <person name="Catrice O."/>
            <person name="Chaidir N."/>
            <person name="Claudel C."/>
            <person name="Donnadieu C."/>
            <person name="Faraut T."/>
            <person name="Fievet G."/>
            <person name="Helmstetter N."/>
            <person name="King M."/>
            <person name="Knapp S.J."/>
            <person name="Lai Z."/>
            <person name="Le Paslier M.C."/>
            <person name="Lippi Y."/>
            <person name="Lorenzon L."/>
            <person name="Mandel J.R."/>
            <person name="Marage G."/>
            <person name="Marchand G."/>
            <person name="Marquand E."/>
            <person name="Bret-Mestries E."/>
            <person name="Morien E."/>
            <person name="Nambeesan S."/>
            <person name="Nguyen T."/>
            <person name="Pegot-Espagnet P."/>
            <person name="Pouilly N."/>
            <person name="Raftis F."/>
            <person name="Sallet E."/>
            <person name="Schiex T."/>
            <person name="Thomas J."/>
            <person name="Vandecasteele C."/>
            <person name="Vares D."/>
            <person name="Vear F."/>
            <person name="Vautrin S."/>
            <person name="Crespi M."/>
            <person name="Mangin B."/>
            <person name="Burke J.M."/>
            <person name="Salse J."/>
            <person name="Munos S."/>
            <person name="Vincourt P."/>
            <person name="Rieseberg L.H."/>
            <person name="Langlade N.B."/>
        </authorList>
    </citation>
    <scope>NUCLEOTIDE SEQUENCE</scope>
    <source>
        <tissue evidence="1">Leaves</tissue>
    </source>
</reference>
<dbReference type="Proteomes" id="UP000215914">
    <property type="component" value="Unassembled WGS sequence"/>
</dbReference>
<gene>
    <name evidence="1" type="ORF">HanXRQr2_Chr02g0081801</name>
</gene>
<keyword evidence="2" id="KW-1185">Reference proteome</keyword>
<evidence type="ECO:0000313" key="1">
    <source>
        <dbReference type="EMBL" id="KAF5819812.1"/>
    </source>
</evidence>
<organism evidence="1 2">
    <name type="scientific">Helianthus annuus</name>
    <name type="common">Common sunflower</name>
    <dbReference type="NCBI Taxonomy" id="4232"/>
    <lineage>
        <taxon>Eukaryota</taxon>
        <taxon>Viridiplantae</taxon>
        <taxon>Streptophyta</taxon>
        <taxon>Embryophyta</taxon>
        <taxon>Tracheophyta</taxon>
        <taxon>Spermatophyta</taxon>
        <taxon>Magnoliopsida</taxon>
        <taxon>eudicotyledons</taxon>
        <taxon>Gunneridae</taxon>
        <taxon>Pentapetalae</taxon>
        <taxon>asterids</taxon>
        <taxon>campanulids</taxon>
        <taxon>Asterales</taxon>
        <taxon>Asteraceae</taxon>
        <taxon>Asteroideae</taxon>
        <taxon>Heliantheae alliance</taxon>
        <taxon>Heliantheae</taxon>
        <taxon>Helianthus</taxon>
    </lineage>
</organism>
<dbReference type="EMBL" id="MNCJ02000317">
    <property type="protein sequence ID" value="KAF5819812.1"/>
    <property type="molecule type" value="Genomic_DNA"/>
</dbReference>
<proteinExistence type="predicted"/>
<accession>A0A9K3JRB2</accession>
<protein>
    <submittedName>
        <fullName evidence="1">Uncharacterized protein</fullName>
    </submittedName>
</protein>
<comment type="caution">
    <text evidence="1">The sequence shown here is derived from an EMBL/GenBank/DDBJ whole genome shotgun (WGS) entry which is preliminary data.</text>
</comment>
<name>A0A9K3JRB2_HELAN</name>
<dbReference type="Gramene" id="mRNA:HanXRQr2_Chr02g0081801">
    <property type="protein sequence ID" value="CDS:HanXRQr2_Chr02g0081801.1"/>
    <property type="gene ID" value="HanXRQr2_Chr02g0081801"/>
</dbReference>
<dbReference type="AlphaFoldDB" id="A0A9K3JRB2"/>
<sequence>MVMERLTETMTEDLNNIKWLFSTSPTSFISKVFDSRSYLQETTLVRWSAFTINAFFCDFTTPTAEPFRPEIC</sequence>
<evidence type="ECO:0000313" key="2">
    <source>
        <dbReference type="Proteomes" id="UP000215914"/>
    </source>
</evidence>